<dbReference type="AlphaFoldDB" id="A0A8J1Y7A7"/>
<dbReference type="SUPFAM" id="SSF47954">
    <property type="entry name" value="Cyclin-like"/>
    <property type="match status" value="2"/>
</dbReference>
<organism evidence="7 8">
    <name type="scientific">Owenia fusiformis</name>
    <name type="common">Polychaete worm</name>
    <dbReference type="NCBI Taxonomy" id="6347"/>
    <lineage>
        <taxon>Eukaryota</taxon>
        <taxon>Metazoa</taxon>
        <taxon>Spiralia</taxon>
        <taxon>Lophotrochozoa</taxon>
        <taxon>Annelida</taxon>
        <taxon>Polychaeta</taxon>
        <taxon>Sedentaria</taxon>
        <taxon>Canalipalpata</taxon>
        <taxon>Sabellida</taxon>
        <taxon>Oweniida</taxon>
        <taxon>Oweniidae</taxon>
        <taxon>Owenia</taxon>
    </lineage>
</organism>
<accession>A0A8J1Y7A7</accession>
<comment type="similarity">
    <text evidence="5">Belongs to the cyclin family.</text>
</comment>
<keyword evidence="4" id="KW-0131">Cell cycle</keyword>
<feature type="region of interest" description="Disordered" evidence="6">
    <location>
        <begin position="1"/>
        <end position="78"/>
    </location>
</feature>
<reference evidence="7" key="1">
    <citation type="submission" date="2022-03" db="EMBL/GenBank/DDBJ databases">
        <authorList>
            <person name="Martin C."/>
        </authorList>
    </citation>
    <scope>NUCLEOTIDE SEQUENCE</scope>
</reference>
<dbReference type="InterPro" id="IPR036915">
    <property type="entry name" value="Cyclin-like_sf"/>
</dbReference>
<evidence type="ECO:0000256" key="4">
    <source>
        <dbReference type="ARBA" id="ARBA00023306"/>
    </source>
</evidence>
<dbReference type="GO" id="GO:0051301">
    <property type="term" value="P:cell division"/>
    <property type="evidence" value="ECO:0007669"/>
    <property type="project" value="UniProtKB-KW"/>
</dbReference>
<evidence type="ECO:0000256" key="3">
    <source>
        <dbReference type="ARBA" id="ARBA00023127"/>
    </source>
</evidence>
<feature type="compositionally biased region" description="Polar residues" evidence="6">
    <location>
        <begin position="1"/>
        <end position="25"/>
    </location>
</feature>
<dbReference type="OrthoDB" id="6272950at2759"/>
<feature type="compositionally biased region" description="Basic and acidic residues" evidence="6">
    <location>
        <begin position="60"/>
        <end position="78"/>
    </location>
</feature>
<feature type="compositionally biased region" description="Basic and acidic residues" evidence="6">
    <location>
        <begin position="28"/>
        <end position="37"/>
    </location>
</feature>
<dbReference type="GO" id="GO:0044772">
    <property type="term" value="P:mitotic cell cycle phase transition"/>
    <property type="evidence" value="ECO:0007669"/>
    <property type="project" value="InterPro"/>
</dbReference>
<dbReference type="SMART" id="SM01332">
    <property type="entry name" value="Cyclin_C"/>
    <property type="match status" value="1"/>
</dbReference>
<keyword evidence="3 5" id="KW-0195">Cyclin</keyword>
<dbReference type="InterPro" id="IPR039361">
    <property type="entry name" value="Cyclin"/>
</dbReference>
<dbReference type="Proteomes" id="UP000749559">
    <property type="component" value="Unassembled WGS sequence"/>
</dbReference>
<evidence type="ECO:0000313" key="8">
    <source>
        <dbReference type="Proteomes" id="UP000749559"/>
    </source>
</evidence>
<dbReference type="Pfam" id="PF02984">
    <property type="entry name" value="Cyclin_C"/>
    <property type="match status" value="1"/>
</dbReference>
<dbReference type="FunFam" id="1.10.472.10:FF:000001">
    <property type="entry name" value="G2/mitotic-specific cyclin"/>
    <property type="match status" value="1"/>
</dbReference>
<name>A0A8J1Y7A7_OWEFU</name>
<gene>
    <name evidence="7" type="ORF">OFUS_LOCUS18374</name>
</gene>
<keyword evidence="8" id="KW-1185">Reference proteome</keyword>
<comment type="caution">
    <text evidence="7">The sequence shown here is derived from an EMBL/GenBank/DDBJ whole genome shotgun (WGS) entry which is preliminary data.</text>
</comment>
<evidence type="ECO:0000256" key="2">
    <source>
        <dbReference type="ARBA" id="ARBA00022776"/>
    </source>
</evidence>
<dbReference type="PANTHER" id="PTHR10177">
    <property type="entry name" value="CYCLINS"/>
    <property type="match status" value="1"/>
</dbReference>
<evidence type="ECO:0000256" key="5">
    <source>
        <dbReference type="RuleBase" id="RU000383"/>
    </source>
</evidence>
<evidence type="ECO:0000256" key="6">
    <source>
        <dbReference type="SAM" id="MobiDB-lite"/>
    </source>
</evidence>
<dbReference type="Gene3D" id="1.10.472.10">
    <property type="entry name" value="Cyclin-like"/>
    <property type="match status" value="2"/>
</dbReference>
<protein>
    <submittedName>
        <fullName evidence="7">Uncharacterized protein</fullName>
    </submittedName>
</protein>
<sequence>MSRSTRMHMNSRASTMQANKEQTGATIRGKDYVDSISHKGTQPTGKRSVFMDLSNKQHPNPKDAKSVPEKKIPLKTEAKKTAPILSKVSKKTSKKAVSLSASPIKATGTSKSKNSKLPVKVAKELKVTNSDYMNLSKLGDALDEVLASKPVGVLDIDTEETCMFRCPEYAQDVIDYLMSNEARLVKGKDFMKADKDVNPHIRAILIDWLIQVQAHLNLTQETLYMSVMMLDEFLVKQPITLAKVQLLGLTCLFIAAKFHERFPPDIAVLTHLTEDTYTFKQVIRMELIVLRILDFDLNFPSQKEFVERYLQAVPNAVQKHGRTLKNLCLYLIDITLHDINMMEYTPSMKAAASVYMALKVLEPEVEPWTTTLVYYSTYLESQLEDIVHIFAKTLQNVSKTRFMGAMNKYASRAVYKSISKSPIITKSEVVESFANRQ</sequence>
<keyword evidence="2" id="KW-0498">Mitosis</keyword>
<dbReference type="InterPro" id="IPR013763">
    <property type="entry name" value="Cyclin-like_dom"/>
</dbReference>
<keyword evidence="1" id="KW-0132">Cell division</keyword>
<proteinExistence type="inferred from homology"/>
<dbReference type="InterPro" id="IPR004367">
    <property type="entry name" value="Cyclin_C-dom"/>
</dbReference>
<dbReference type="InterPro" id="IPR046965">
    <property type="entry name" value="Cyclin_A/B-like"/>
</dbReference>
<dbReference type="EMBL" id="CAIIXF020000009">
    <property type="protein sequence ID" value="CAH1793535.1"/>
    <property type="molecule type" value="Genomic_DNA"/>
</dbReference>
<dbReference type="SMART" id="SM00385">
    <property type="entry name" value="CYCLIN"/>
    <property type="match status" value="2"/>
</dbReference>
<dbReference type="PIRSF" id="PIRSF001771">
    <property type="entry name" value="Cyclin_A_B_D_E"/>
    <property type="match status" value="1"/>
</dbReference>
<evidence type="ECO:0000313" key="7">
    <source>
        <dbReference type="EMBL" id="CAH1793535.1"/>
    </source>
</evidence>
<evidence type="ECO:0000256" key="1">
    <source>
        <dbReference type="ARBA" id="ARBA00022618"/>
    </source>
</evidence>
<dbReference type="GO" id="GO:0016538">
    <property type="term" value="F:cyclin-dependent protein serine/threonine kinase regulator activity"/>
    <property type="evidence" value="ECO:0007669"/>
    <property type="project" value="InterPro"/>
</dbReference>
<dbReference type="InterPro" id="IPR006671">
    <property type="entry name" value="Cyclin_N"/>
</dbReference>
<dbReference type="Pfam" id="PF00134">
    <property type="entry name" value="Cyclin_N"/>
    <property type="match status" value="1"/>
</dbReference>